<reference evidence="2" key="1">
    <citation type="submission" date="2021-02" db="EMBL/GenBank/DDBJ databases">
        <authorList>
            <person name="Dougan E. K."/>
            <person name="Rhodes N."/>
            <person name="Thang M."/>
            <person name="Chan C."/>
        </authorList>
    </citation>
    <scope>NUCLEOTIDE SEQUENCE</scope>
</reference>
<dbReference type="InterPro" id="IPR035959">
    <property type="entry name" value="RutC-like_sf"/>
</dbReference>
<dbReference type="SUPFAM" id="SSF55298">
    <property type="entry name" value="YjgF-like"/>
    <property type="match status" value="1"/>
</dbReference>
<sequence>MQTASLPFDLYRLDGQILYLSGHVPTEADGSMAKVLGKVGAEVSPEQAYEAARKVTLGLFASIVAAVGSLDRVEAWLKVFGMVNVAPGFKTIPPVINGCSDLILEVFGPDVGAHTRSAVGMAELPFGVPVEIEAQDTRHTAPDYTQGLHWAALPERSDDADVSPVGFDLDNQGAAAVDVFFIHPTTYYKPDYWNQPLDDVDANTFTDIQVLRNQASVFNSCCRIYAPRYRQATLYAFMDDGDDGDAAIDFAYTDVRNAFEYYLQNYNNGRPFIIAGHSQGGKHADTLLKEINGTPLMEQLVAAYPIGFFFDGKDSIPVCEYATQTGCQVTWNSVAPDAPTFSDTSESICVNPLNWSASGEYADFSENQGAVSFAANGEVEPGIADAQCVNGLLHVTDVKSENYSSEMFGEGNYHVYDFSFFHMNIRNNALARVQAFTTP</sequence>
<organism evidence="2 3">
    <name type="scientific">Symbiodinium pilosum</name>
    <name type="common">Dinoflagellate</name>
    <dbReference type="NCBI Taxonomy" id="2952"/>
    <lineage>
        <taxon>Eukaryota</taxon>
        <taxon>Sar</taxon>
        <taxon>Alveolata</taxon>
        <taxon>Dinophyceae</taxon>
        <taxon>Suessiales</taxon>
        <taxon>Symbiodiniaceae</taxon>
        <taxon>Symbiodinium</taxon>
    </lineage>
</organism>
<feature type="domain" description="Endoribonuclease L-PSP/chorismate mutase-like" evidence="1">
    <location>
        <begin position="8"/>
        <end position="117"/>
    </location>
</feature>
<evidence type="ECO:0000259" key="1">
    <source>
        <dbReference type="Pfam" id="PF14588"/>
    </source>
</evidence>
<keyword evidence="3" id="KW-1185">Reference proteome</keyword>
<proteinExistence type="predicted"/>
<dbReference type="Gene3D" id="3.30.1330.40">
    <property type="entry name" value="RutC-like"/>
    <property type="match status" value="1"/>
</dbReference>
<evidence type="ECO:0000313" key="2">
    <source>
        <dbReference type="EMBL" id="CAE7182528.1"/>
    </source>
</evidence>
<dbReference type="Proteomes" id="UP000649617">
    <property type="component" value="Unassembled WGS sequence"/>
</dbReference>
<accession>A0A812IYS4</accession>
<dbReference type="InterPro" id="IPR029058">
    <property type="entry name" value="AB_hydrolase_fold"/>
</dbReference>
<evidence type="ECO:0000313" key="3">
    <source>
        <dbReference type="Proteomes" id="UP000649617"/>
    </source>
</evidence>
<protein>
    <submittedName>
        <fullName evidence="2">TCP17 protein</fullName>
    </submittedName>
</protein>
<dbReference type="Pfam" id="PF11288">
    <property type="entry name" value="DUF3089"/>
    <property type="match status" value="1"/>
</dbReference>
<dbReference type="OrthoDB" id="10267668at2759"/>
<dbReference type="InterPro" id="IPR013813">
    <property type="entry name" value="Endoribo_LPSP/chorism_mut-like"/>
</dbReference>
<dbReference type="SUPFAM" id="SSF53474">
    <property type="entry name" value="alpha/beta-Hydrolases"/>
    <property type="match status" value="1"/>
</dbReference>
<dbReference type="InterPro" id="IPR021440">
    <property type="entry name" value="DUF3089"/>
</dbReference>
<dbReference type="EMBL" id="CAJNIZ010001091">
    <property type="protein sequence ID" value="CAE7182528.1"/>
    <property type="molecule type" value="Genomic_DNA"/>
</dbReference>
<dbReference type="CDD" id="cd02199">
    <property type="entry name" value="YjgF_YER057c_UK114_like_1"/>
    <property type="match status" value="1"/>
</dbReference>
<dbReference type="AlphaFoldDB" id="A0A812IYS4"/>
<name>A0A812IYS4_SYMPI</name>
<dbReference type="PANTHER" id="PTHR43760">
    <property type="entry name" value="ENDORIBONUCLEASE-RELATED"/>
    <property type="match status" value="1"/>
</dbReference>
<comment type="caution">
    <text evidence="2">The sequence shown here is derived from an EMBL/GenBank/DDBJ whole genome shotgun (WGS) entry which is preliminary data.</text>
</comment>
<dbReference type="PANTHER" id="PTHR43760:SF1">
    <property type="entry name" value="ENDORIBONUCLEASE L-PSP_CHORISMATE MUTASE-LIKE DOMAIN-CONTAINING PROTEIN"/>
    <property type="match status" value="1"/>
</dbReference>
<dbReference type="Pfam" id="PF14588">
    <property type="entry name" value="YjgF_endoribonc"/>
    <property type="match status" value="1"/>
</dbReference>
<gene>
    <name evidence="2" type="primary">TCP17</name>
    <name evidence="2" type="ORF">SPIL2461_LOCUS1142</name>
</gene>